<comment type="similarity">
    <text evidence="1 7">Belongs to the mandelate racemase/muconate lactonizing enzyme family.</text>
</comment>
<dbReference type="CDD" id="cd03319">
    <property type="entry name" value="L-Ala-DL-Glu_epimerase"/>
    <property type="match status" value="1"/>
</dbReference>
<dbReference type="Gene3D" id="3.20.20.120">
    <property type="entry name" value="Enolase-like C-terminal domain"/>
    <property type="match status" value="1"/>
</dbReference>
<dbReference type="PROSITE" id="PS00909">
    <property type="entry name" value="MR_MLE_2"/>
    <property type="match status" value="1"/>
</dbReference>
<feature type="active site" description="Proton acceptor; specific for (S)-substrate epimerization" evidence="5">
    <location>
        <position position="256"/>
    </location>
</feature>
<dbReference type="InterPro" id="IPR034593">
    <property type="entry name" value="DgoD-like"/>
</dbReference>
<dbReference type="Proteomes" id="UP001149140">
    <property type="component" value="Unassembled WGS sequence"/>
</dbReference>
<dbReference type="SUPFAM" id="SSF51604">
    <property type="entry name" value="Enolase C-terminal domain-like"/>
    <property type="match status" value="1"/>
</dbReference>
<keyword evidence="4 7" id="KW-0413">Isomerase</keyword>
<comment type="caution">
    <text evidence="9">The sequence shown here is derived from an EMBL/GenBank/DDBJ whole genome shotgun (WGS) entry which is preliminary data.</text>
</comment>
<reference evidence="9" key="1">
    <citation type="submission" date="2022-10" db="EMBL/GenBank/DDBJ databases">
        <title>The WGS of Solirubrobacter ginsenosidimutans DSM 21036.</title>
        <authorList>
            <person name="Jiang Z."/>
        </authorList>
    </citation>
    <scope>NUCLEOTIDE SEQUENCE</scope>
    <source>
        <strain evidence="9">DSM 21036</strain>
    </source>
</reference>
<organism evidence="9 10">
    <name type="scientific">Solirubrobacter ginsenosidimutans</name>
    <dbReference type="NCBI Taxonomy" id="490573"/>
    <lineage>
        <taxon>Bacteria</taxon>
        <taxon>Bacillati</taxon>
        <taxon>Actinomycetota</taxon>
        <taxon>Thermoleophilia</taxon>
        <taxon>Solirubrobacterales</taxon>
        <taxon>Solirubrobacteraceae</taxon>
        <taxon>Solirubrobacter</taxon>
    </lineage>
</organism>
<feature type="domain" description="Mandelate racemase/muconate lactonizing enzyme C-terminal" evidence="8">
    <location>
        <begin position="139"/>
        <end position="232"/>
    </location>
</feature>
<accession>A0A9X3S1J3</accession>
<keyword evidence="10" id="KW-1185">Reference proteome</keyword>
<dbReference type="GO" id="GO:0009063">
    <property type="term" value="P:amino acid catabolic process"/>
    <property type="evidence" value="ECO:0007669"/>
    <property type="project" value="InterPro"/>
</dbReference>
<dbReference type="GO" id="GO:0016855">
    <property type="term" value="F:racemase and epimerase activity, acting on amino acids and derivatives"/>
    <property type="evidence" value="ECO:0007669"/>
    <property type="project" value="UniProtKB-UniRule"/>
</dbReference>
<keyword evidence="3 6" id="KW-0460">Magnesium</keyword>
<dbReference type="SFLD" id="SFLDS00001">
    <property type="entry name" value="Enolase"/>
    <property type="match status" value="1"/>
</dbReference>
<dbReference type="Gene3D" id="3.30.390.10">
    <property type="entry name" value="Enolase-like, N-terminal domain"/>
    <property type="match status" value="1"/>
</dbReference>
<dbReference type="InterPro" id="IPR013342">
    <property type="entry name" value="Mandelate_racemase_C"/>
</dbReference>
<feature type="binding site" evidence="6">
    <location>
        <position position="182"/>
    </location>
    <ligand>
        <name>Mg(2+)</name>
        <dbReference type="ChEBI" id="CHEBI:18420"/>
    </ligand>
</feature>
<dbReference type="AlphaFoldDB" id="A0A9X3S1J3"/>
<evidence type="ECO:0000256" key="7">
    <source>
        <dbReference type="RuleBase" id="RU366006"/>
    </source>
</evidence>
<dbReference type="SMART" id="SM00922">
    <property type="entry name" value="MR_MLE"/>
    <property type="match status" value="1"/>
</dbReference>
<dbReference type="EC" id="5.1.1.-" evidence="7"/>
<dbReference type="Pfam" id="PF13378">
    <property type="entry name" value="MR_MLE_C"/>
    <property type="match status" value="1"/>
</dbReference>
<dbReference type="InterPro" id="IPR029065">
    <property type="entry name" value="Enolase_C-like"/>
</dbReference>
<dbReference type="GO" id="GO:0046872">
    <property type="term" value="F:metal ion binding"/>
    <property type="evidence" value="ECO:0007669"/>
    <property type="project" value="UniProtKB-KW"/>
</dbReference>
<evidence type="ECO:0000256" key="6">
    <source>
        <dbReference type="PIRSR" id="PIRSR634603-3"/>
    </source>
</evidence>
<evidence type="ECO:0000256" key="3">
    <source>
        <dbReference type="ARBA" id="ARBA00022842"/>
    </source>
</evidence>
<comment type="cofactor">
    <cofactor evidence="6 7">
        <name>Mg(2+)</name>
        <dbReference type="ChEBI" id="CHEBI:18420"/>
    </cofactor>
    <text evidence="6 7">Binds 1 Mg(2+) ion per subunit.</text>
</comment>
<feature type="active site" description="Proton acceptor; specific for (R)-substrate epimerization" evidence="5">
    <location>
        <position position="158"/>
    </location>
</feature>
<evidence type="ECO:0000256" key="2">
    <source>
        <dbReference type="ARBA" id="ARBA00022723"/>
    </source>
</evidence>
<dbReference type="SFLD" id="SFLDG00180">
    <property type="entry name" value="muconate_cycloisomerase"/>
    <property type="match status" value="1"/>
</dbReference>
<gene>
    <name evidence="9" type="ORF">OM076_12790</name>
</gene>
<dbReference type="EMBL" id="JAPDOD010000009">
    <property type="protein sequence ID" value="MDA0161147.1"/>
    <property type="molecule type" value="Genomic_DNA"/>
</dbReference>
<dbReference type="InterPro" id="IPR036849">
    <property type="entry name" value="Enolase-like_C_sf"/>
</dbReference>
<dbReference type="PANTHER" id="PTHR48080:SF3">
    <property type="entry name" value="ENOLASE SUPERFAMILY MEMBER DDB_G0284701"/>
    <property type="match status" value="1"/>
</dbReference>
<evidence type="ECO:0000256" key="5">
    <source>
        <dbReference type="PIRSR" id="PIRSR634603-1"/>
    </source>
</evidence>
<evidence type="ECO:0000256" key="4">
    <source>
        <dbReference type="ARBA" id="ARBA00023235"/>
    </source>
</evidence>
<proteinExistence type="inferred from homology"/>
<evidence type="ECO:0000256" key="1">
    <source>
        <dbReference type="ARBA" id="ARBA00008031"/>
    </source>
</evidence>
<keyword evidence="2 6" id="KW-0479">Metal-binding</keyword>
<dbReference type="InterPro" id="IPR018110">
    <property type="entry name" value="Mandel_Rmase/mucon_lact_enz_CS"/>
</dbReference>
<dbReference type="PANTHER" id="PTHR48080">
    <property type="entry name" value="D-GALACTONATE DEHYDRATASE-RELATED"/>
    <property type="match status" value="1"/>
</dbReference>
<dbReference type="InterPro" id="IPR034603">
    <property type="entry name" value="Dipeptide_epimerase"/>
</dbReference>
<dbReference type="InterPro" id="IPR029017">
    <property type="entry name" value="Enolase-like_N"/>
</dbReference>
<evidence type="ECO:0000259" key="8">
    <source>
        <dbReference type="SMART" id="SM00922"/>
    </source>
</evidence>
<protein>
    <recommendedName>
        <fullName evidence="7">Dipeptide epimerase</fullName>
        <ecNumber evidence="7">5.1.1.-</ecNumber>
    </recommendedName>
</protein>
<name>A0A9X3S1J3_9ACTN</name>
<evidence type="ECO:0000313" key="9">
    <source>
        <dbReference type="EMBL" id="MDA0161147.1"/>
    </source>
</evidence>
<feature type="binding site" evidence="6">
    <location>
        <position position="208"/>
    </location>
    <ligand>
        <name>Mg(2+)</name>
        <dbReference type="ChEBI" id="CHEBI:18420"/>
    </ligand>
</feature>
<dbReference type="RefSeq" id="WP_270040332.1">
    <property type="nucleotide sequence ID" value="NZ_JAPDOD010000009.1"/>
</dbReference>
<sequence length="343" mass="36492">MPTIGKELLATTQVLTLRETFQIARGAADEETVVVAELRHDDIVARGEGAPVDYWGETPEGIAAALEAEGLELLGDDLFAGEAILRRVAAWDGPQGAKMALDGIVHDWLGKRLGQPTWRVLGTDRVTPPTSYTIGIDSVEGTADKTRRATGYAVLKIKVGGPGDVERLRAVRAETSARLRIDGNEGWDLETARELTPELISLGVEFVEQPFPAADLDSFHAYGELSPRLPVLIDEGCRDLGSVAPIAGYADGIVIKLAKCGGIREALRMVHAARALQLKVMFGCMIESELGIAQAAQLGSLADYIDLDGHLLISNAPFTGLGLKDGRLVLSDGPGLGVEPARG</sequence>
<evidence type="ECO:0000313" key="10">
    <source>
        <dbReference type="Proteomes" id="UP001149140"/>
    </source>
</evidence>
<feature type="binding site" evidence="6">
    <location>
        <position position="234"/>
    </location>
    <ligand>
        <name>Mg(2+)</name>
        <dbReference type="ChEBI" id="CHEBI:18420"/>
    </ligand>
</feature>
<dbReference type="SUPFAM" id="SSF54826">
    <property type="entry name" value="Enolase N-terminal domain-like"/>
    <property type="match status" value="1"/>
</dbReference>